<gene>
    <name evidence="13" type="primary">ND1</name>
</gene>
<name>B3IUM8_9ACAR</name>
<proteinExistence type="inferred from homology"/>
<dbReference type="GO" id="GO:0005743">
    <property type="term" value="C:mitochondrial inner membrane"/>
    <property type="evidence" value="ECO:0007669"/>
    <property type="project" value="UniProtKB-SubCell"/>
</dbReference>
<dbReference type="InterPro" id="IPR001694">
    <property type="entry name" value="NADH_UbQ_OxRdtase_su1/FPO"/>
</dbReference>
<evidence type="ECO:0000256" key="9">
    <source>
        <dbReference type="ARBA" id="ARBA00023136"/>
    </source>
</evidence>
<comment type="catalytic activity">
    <reaction evidence="11">
        <text>a ubiquinone + NADH + 5 H(+)(in) = a ubiquinol + NAD(+) + 4 H(+)(out)</text>
        <dbReference type="Rhea" id="RHEA:29091"/>
        <dbReference type="Rhea" id="RHEA-COMP:9565"/>
        <dbReference type="Rhea" id="RHEA-COMP:9566"/>
        <dbReference type="ChEBI" id="CHEBI:15378"/>
        <dbReference type="ChEBI" id="CHEBI:16389"/>
        <dbReference type="ChEBI" id="CHEBI:17976"/>
        <dbReference type="ChEBI" id="CHEBI:57540"/>
        <dbReference type="ChEBI" id="CHEBI:57945"/>
        <dbReference type="EC" id="7.1.1.2"/>
    </reaction>
</comment>
<keyword evidence="9 12" id="KW-0472">Membrane</keyword>
<keyword evidence="7 12" id="KW-1133">Transmembrane helix</keyword>
<dbReference type="AlphaFoldDB" id="B3IUM8"/>
<keyword evidence="6 10" id="KW-0812">Transmembrane</keyword>
<dbReference type="PROSITE" id="PS00668">
    <property type="entry name" value="COMPLEX1_ND1_2"/>
    <property type="match status" value="1"/>
</dbReference>
<dbReference type="EC" id="7.1.1.2" evidence="11"/>
<feature type="transmembrane region" description="Helical" evidence="12">
    <location>
        <begin position="6"/>
        <end position="30"/>
    </location>
</feature>
<evidence type="ECO:0000256" key="3">
    <source>
        <dbReference type="ARBA" id="ARBA00010535"/>
    </source>
</evidence>
<evidence type="ECO:0000256" key="4">
    <source>
        <dbReference type="ARBA" id="ARBA00021009"/>
    </source>
</evidence>
<feature type="transmembrane region" description="Helical" evidence="12">
    <location>
        <begin position="139"/>
        <end position="157"/>
    </location>
</feature>
<comment type="similarity">
    <text evidence="3 10">Belongs to the complex I subunit 1 family.</text>
</comment>
<evidence type="ECO:0000256" key="6">
    <source>
        <dbReference type="ARBA" id="ARBA00022692"/>
    </source>
</evidence>
<evidence type="ECO:0000313" key="13">
    <source>
        <dbReference type="EMBL" id="BAG24182.1"/>
    </source>
</evidence>
<feature type="transmembrane region" description="Helical" evidence="12">
    <location>
        <begin position="275"/>
        <end position="292"/>
    </location>
</feature>
<keyword evidence="11 13" id="KW-0496">Mitochondrion</keyword>
<reference evidence="13" key="1">
    <citation type="submission" date="2007-04" db="EMBL/GenBank/DDBJ databases">
        <title>Mitochondrial gene order and molecular phylogenetic analyses indicate that the Leptotrombidium mite is a paraphyletic.</title>
        <authorList>
            <person name="Mitani H."/>
            <person name="Yuasa S."/>
            <person name="Takahashi M."/>
            <person name="Fukunaga M."/>
        </authorList>
    </citation>
    <scope>NUCLEOTIDE SEQUENCE</scope>
    <source>
        <strain evidence="13">TATW-1</strain>
    </source>
</reference>
<dbReference type="InterPro" id="IPR018086">
    <property type="entry name" value="NADH_UbQ_OxRdtase_su1_CS"/>
</dbReference>
<feature type="transmembrane region" description="Helical" evidence="12">
    <location>
        <begin position="169"/>
        <end position="188"/>
    </location>
</feature>
<evidence type="ECO:0000256" key="2">
    <source>
        <dbReference type="ARBA" id="ARBA00004225"/>
    </source>
</evidence>
<evidence type="ECO:0000256" key="5">
    <source>
        <dbReference type="ARBA" id="ARBA00022448"/>
    </source>
</evidence>
<keyword evidence="8 11" id="KW-0830">Ubiquinone</keyword>
<dbReference type="GO" id="GO:0009060">
    <property type="term" value="P:aerobic respiration"/>
    <property type="evidence" value="ECO:0007669"/>
    <property type="project" value="TreeGrafter"/>
</dbReference>
<evidence type="ECO:0000256" key="10">
    <source>
        <dbReference type="RuleBase" id="RU000471"/>
    </source>
</evidence>
<organism evidence="13">
    <name type="scientific">Ascoschoengastia sp. TATW-1</name>
    <dbReference type="NCBI Taxonomy" id="436354"/>
    <lineage>
        <taxon>Eukaryota</taxon>
        <taxon>Metazoa</taxon>
        <taxon>Ecdysozoa</taxon>
        <taxon>Arthropoda</taxon>
        <taxon>Chelicerata</taxon>
        <taxon>Arachnida</taxon>
        <taxon>Acari</taxon>
        <taxon>Acariformes</taxon>
        <taxon>Trombidiformes</taxon>
        <taxon>Prostigmata</taxon>
        <taxon>Anystina</taxon>
        <taxon>Parasitengona</taxon>
        <taxon>Trombiculoidea</taxon>
        <taxon>Trombiculidae</taxon>
        <taxon>Ascoschoengastia</taxon>
    </lineage>
</organism>
<dbReference type="GO" id="GO:0003954">
    <property type="term" value="F:NADH dehydrogenase activity"/>
    <property type="evidence" value="ECO:0007669"/>
    <property type="project" value="TreeGrafter"/>
</dbReference>
<comment type="subcellular location">
    <subcellularLocation>
        <location evidence="10">Mitochondrion inner membrane</location>
        <topology evidence="10">Multi-pass membrane protein</topology>
    </subcellularLocation>
    <subcellularLocation>
        <location evidence="2">Mitochondrion membrane</location>
        <topology evidence="2">Multi-pass membrane protein</topology>
    </subcellularLocation>
</comment>
<dbReference type="EMBL" id="AB300501">
    <property type="protein sequence ID" value="BAG24182.1"/>
    <property type="molecule type" value="Genomic_DNA"/>
</dbReference>
<keyword evidence="5" id="KW-0813">Transport</keyword>
<dbReference type="PANTHER" id="PTHR11432:SF3">
    <property type="entry name" value="NADH-UBIQUINONE OXIDOREDUCTASE CHAIN 1"/>
    <property type="match status" value="1"/>
</dbReference>
<evidence type="ECO:0000256" key="7">
    <source>
        <dbReference type="ARBA" id="ARBA00022989"/>
    </source>
</evidence>
<sequence>MVMSFLFIVLAVMLAIAFFTLMEVQILGVIHQRMGPTKVGILGTMQPFGDFIKLFSKVTWLPKKMEKFLFLFSPMISILIGILIWGSFGMMYPVSSVKWSLMSFFMLSSFLVYFLLMMGWSSGSYFSLLGSFRSVSQTISYEVVLFFIIFPIIVYHQSFKLSEISMSSFMMFMFLTPVFMIWLFSCLAESNRSPFDFSEGESELVSGFNTEILGGFFTFIFITEYGFMMFLGFLTVMFFMGTSMFFLKQLMVISFFIIVRGVYPRMRFDILMMMVWKKFLPLVVATMILILTL</sequence>
<evidence type="ECO:0000256" key="12">
    <source>
        <dbReference type="SAM" id="Phobius"/>
    </source>
</evidence>
<keyword evidence="10" id="KW-0520">NAD</keyword>
<dbReference type="Pfam" id="PF00146">
    <property type="entry name" value="NADHdh"/>
    <property type="match status" value="1"/>
</dbReference>
<evidence type="ECO:0000256" key="8">
    <source>
        <dbReference type="ARBA" id="ARBA00023075"/>
    </source>
</evidence>
<geneLocation type="mitochondrion" evidence="13"/>
<comment type="function">
    <text evidence="1">Core subunit of the mitochondrial membrane respiratory chain NADH dehydrogenase (Complex I) that is believed to belong to the minimal assembly required for catalysis. Complex I functions in the transfer of electrons from NADH to the respiratory chain. The immediate electron acceptor for the enzyme is believed to be ubiquinone.</text>
</comment>
<evidence type="ECO:0000256" key="1">
    <source>
        <dbReference type="ARBA" id="ARBA00003257"/>
    </source>
</evidence>
<feature type="transmembrane region" description="Helical" evidence="12">
    <location>
        <begin position="245"/>
        <end position="263"/>
    </location>
</feature>
<evidence type="ECO:0000256" key="11">
    <source>
        <dbReference type="RuleBase" id="RU000473"/>
    </source>
</evidence>
<feature type="transmembrane region" description="Helical" evidence="12">
    <location>
        <begin position="216"/>
        <end position="239"/>
    </location>
</feature>
<protein>
    <recommendedName>
        <fullName evidence="4 11">NADH-ubiquinone oxidoreductase chain 1</fullName>
        <ecNumber evidence="11">7.1.1.2</ecNumber>
    </recommendedName>
</protein>
<accession>B3IUM8</accession>
<dbReference type="GO" id="GO:0008137">
    <property type="term" value="F:NADH dehydrogenase (ubiquinone) activity"/>
    <property type="evidence" value="ECO:0007669"/>
    <property type="project" value="UniProtKB-EC"/>
</dbReference>
<feature type="transmembrane region" description="Helical" evidence="12">
    <location>
        <begin position="68"/>
        <end position="88"/>
    </location>
</feature>
<dbReference type="PANTHER" id="PTHR11432">
    <property type="entry name" value="NADH DEHYDROGENASE SUBUNIT 1"/>
    <property type="match status" value="1"/>
</dbReference>